<reference evidence="3" key="2">
    <citation type="submission" date="2003-04" db="EMBL/GenBank/DDBJ databases">
        <title>Arabidopsis ORF clones.</title>
        <authorList>
            <person name="Cheuk R."/>
            <person name="Chen H."/>
            <person name="Kim C.J."/>
            <person name="Shinn P."/>
            <person name="Bowser L."/>
            <person name="Carninci P."/>
            <person name="Dale J.M."/>
            <person name="Hayashizaki Y."/>
            <person name="Hsuan V.W."/>
            <person name="Ishida J."/>
            <person name="Jones T."/>
            <person name="Kamiya A."/>
            <person name="Karlin-Neumann G."/>
            <person name="Kawai J."/>
            <person name="Lam B."/>
            <person name="Lin J."/>
            <person name="Miranda M."/>
            <person name="Narusaka M."/>
            <person name="Nguyen M."/>
            <person name="Onodera C.S."/>
            <person name="Palm C.J."/>
            <person name="Quach H.L."/>
            <person name="Sakurai T."/>
            <person name="Satou M."/>
            <person name="Seki M."/>
            <person name="Southwick A."/>
            <person name="Toriumi M."/>
            <person name="Wong C."/>
            <person name="Wu H.C."/>
            <person name="Yamada K."/>
            <person name="Yu G."/>
            <person name="Yuan S."/>
            <person name="Shinozaki K."/>
            <person name="Davis R.W."/>
            <person name="Theologis A."/>
            <person name="Ecker J.R."/>
        </authorList>
    </citation>
    <scope>NUCLEOTIDE SEQUENCE</scope>
</reference>
<protein>
    <submittedName>
        <fullName evidence="3">At4g28260</fullName>
    </submittedName>
</protein>
<keyword evidence="1" id="KW-0812">Transmembrane</keyword>
<proteinExistence type="evidence at transcript level"/>
<reference evidence="2" key="1">
    <citation type="submission" date="2002-07" db="EMBL/GenBank/DDBJ databases">
        <authorList>
            <person name="Southwick A."/>
            <person name="Nguyen M."/>
            <person name="Tripp M."/>
            <person name="Palm C.J."/>
            <person name="Jones T."/>
            <person name="Wu T."/>
            <person name="Carninci P."/>
            <person name="Chen H."/>
            <person name="Cheuk R."/>
            <person name="Chan M.M."/>
            <person name="Chang C.H."/>
            <person name="Dale J.M."/>
            <person name="Deng J.M."/>
            <person name="Hayashizaki Y."/>
            <person name="Hsuan V.W."/>
            <person name="Lee J.M."/>
            <person name="Ishida J."/>
            <person name="Kamiya A."/>
            <person name="Kawai J."/>
            <person name="Kim C.J."/>
            <person name="Narusaka M."/>
            <person name="Quach H.L."/>
            <person name="Sakurai T."/>
            <person name="Satou M."/>
            <person name="Seki M."/>
            <person name="Shinn P."/>
            <person name="Tang C.C."/>
            <person name="Toroumi M."/>
            <person name="Wallender E.K."/>
            <person name="Wong C."/>
            <person name="Wu H.C."/>
            <person name="Yamada K."/>
            <person name="Yu G."/>
            <person name="Yuan S."/>
            <person name="Shinozaki K."/>
            <person name="Ecker J."/>
            <person name="Theologis A."/>
            <person name="Davis R.W."/>
        </authorList>
    </citation>
    <scope>NUCLEOTIDE SEQUENCE</scope>
</reference>
<accession>Q8L786</accession>
<sequence>METFTRRDWHVLGSHFLERILGLSVMVYFSLIVQLEKKKRNLQFLVVKGFLIRWSIVVMMKDLLLSSMITTKQMEIMCLLQLLMMNLVTLQMIC</sequence>
<evidence type="ECO:0000256" key="1">
    <source>
        <dbReference type="SAM" id="Phobius"/>
    </source>
</evidence>
<dbReference type="EMBL" id="AY136412">
    <property type="protein sequence ID" value="AAM97078.1"/>
    <property type="molecule type" value="mRNA"/>
</dbReference>
<keyword evidence="1" id="KW-0472">Membrane</keyword>
<name>Q8L786_ARATH</name>
<dbReference type="EMBL" id="BT006513">
    <property type="protein sequence ID" value="AAP21321.1"/>
    <property type="molecule type" value="mRNA"/>
</dbReference>
<keyword evidence="1" id="KW-1133">Transmembrane helix</keyword>
<dbReference type="AlphaFoldDB" id="Q8L786"/>
<organism evidence="2">
    <name type="scientific">Arabidopsis thaliana</name>
    <name type="common">Mouse-ear cress</name>
    <dbReference type="NCBI Taxonomy" id="3702"/>
    <lineage>
        <taxon>Eukaryota</taxon>
        <taxon>Viridiplantae</taxon>
        <taxon>Streptophyta</taxon>
        <taxon>Embryophyta</taxon>
        <taxon>Tracheophyta</taxon>
        <taxon>Spermatophyta</taxon>
        <taxon>Magnoliopsida</taxon>
        <taxon>eudicotyledons</taxon>
        <taxon>Gunneridae</taxon>
        <taxon>Pentapetalae</taxon>
        <taxon>rosids</taxon>
        <taxon>malvids</taxon>
        <taxon>Brassicales</taxon>
        <taxon>Brassicaceae</taxon>
        <taxon>Camelineae</taxon>
        <taxon>Arabidopsis</taxon>
    </lineage>
</organism>
<gene>
    <name evidence="2" type="ordered locus">At4g28260</name>
</gene>
<evidence type="ECO:0000313" key="2">
    <source>
        <dbReference type="EMBL" id="AAM97078.1"/>
    </source>
</evidence>
<feature type="transmembrane region" description="Helical" evidence="1">
    <location>
        <begin position="16"/>
        <end position="33"/>
    </location>
</feature>
<evidence type="ECO:0000313" key="3">
    <source>
        <dbReference type="EMBL" id="AAP21321.1"/>
    </source>
</evidence>